<keyword evidence="2" id="KW-0040">ANK repeat</keyword>
<dbReference type="Pfam" id="PF12796">
    <property type="entry name" value="Ank_2"/>
    <property type="match status" value="1"/>
</dbReference>
<dbReference type="PROSITE" id="PS50088">
    <property type="entry name" value="ANK_REPEAT"/>
    <property type="match status" value="2"/>
</dbReference>
<dbReference type="PANTHER" id="PTHR24171:SF11">
    <property type="entry name" value="26S PROTEASOME NON-ATPASE REGULATORY SUBUNIT 10"/>
    <property type="match status" value="1"/>
</dbReference>
<dbReference type="GO" id="GO:0031436">
    <property type="term" value="C:BRCA1-BARD1 complex"/>
    <property type="evidence" value="ECO:0007669"/>
    <property type="project" value="TreeGrafter"/>
</dbReference>
<dbReference type="InterPro" id="IPR036770">
    <property type="entry name" value="Ankyrin_rpt-contain_sf"/>
</dbReference>
<dbReference type="EMBL" id="AJVK01025030">
    <property type="status" value="NOT_ANNOTATED_CDS"/>
    <property type="molecule type" value="Genomic_DNA"/>
</dbReference>
<keyword evidence="4" id="KW-1185">Reference proteome</keyword>
<dbReference type="PROSITE" id="PS50297">
    <property type="entry name" value="ANK_REP_REGION"/>
    <property type="match status" value="2"/>
</dbReference>
<dbReference type="PANTHER" id="PTHR24171">
    <property type="entry name" value="ANKYRIN REPEAT DOMAIN-CONTAINING PROTEIN 39-RELATED"/>
    <property type="match status" value="1"/>
</dbReference>
<dbReference type="VEuPathDB" id="VectorBase:PPAI002574"/>
<evidence type="ECO:0000256" key="1">
    <source>
        <dbReference type="ARBA" id="ARBA00022737"/>
    </source>
</evidence>
<proteinExistence type="predicted"/>
<accession>A0A1B0D517</accession>
<dbReference type="GO" id="GO:0085020">
    <property type="term" value="P:protein K6-linked ubiquitination"/>
    <property type="evidence" value="ECO:0007669"/>
    <property type="project" value="TreeGrafter"/>
</dbReference>
<dbReference type="GO" id="GO:0004842">
    <property type="term" value="F:ubiquitin-protein transferase activity"/>
    <property type="evidence" value="ECO:0007669"/>
    <property type="project" value="TreeGrafter"/>
</dbReference>
<reference evidence="3" key="1">
    <citation type="submission" date="2022-08" db="UniProtKB">
        <authorList>
            <consortium name="EnsemblMetazoa"/>
        </authorList>
    </citation>
    <scope>IDENTIFICATION</scope>
    <source>
        <strain evidence="3">Israel</strain>
    </source>
</reference>
<dbReference type="SMART" id="SM00248">
    <property type="entry name" value="ANK"/>
    <property type="match status" value="2"/>
</dbReference>
<evidence type="ECO:0000256" key="2">
    <source>
        <dbReference type="ARBA" id="ARBA00023043"/>
    </source>
</evidence>
<evidence type="ECO:0000313" key="4">
    <source>
        <dbReference type="Proteomes" id="UP000092462"/>
    </source>
</evidence>
<dbReference type="SUPFAM" id="SSF48403">
    <property type="entry name" value="Ankyrin repeat"/>
    <property type="match status" value="1"/>
</dbReference>
<dbReference type="Gene3D" id="1.25.40.20">
    <property type="entry name" value="Ankyrin repeat-containing domain"/>
    <property type="match status" value="1"/>
</dbReference>
<sequence length="133" mass="14813">MNSNPDTSFSAGSAECIQLLLRNGAQLNAGIERRSALHYAVERNIVHCVKTLLQYGANPNTPQVYTETPLHVAASLGYDKCMKLLLDHGADVRSQFGKRRLTALFHFYTAINHFLRFIASWGNCVLSDLPMSM</sequence>
<dbReference type="VEuPathDB" id="VectorBase:PPAPM1_012276"/>
<dbReference type="EnsemblMetazoa" id="PPAI002574-RA">
    <property type="protein sequence ID" value="PPAI002574-PA"/>
    <property type="gene ID" value="PPAI002574"/>
</dbReference>
<evidence type="ECO:0008006" key="5">
    <source>
        <dbReference type="Google" id="ProtNLM"/>
    </source>
</evidence>
<protein>
    <recommendedName>
        <fullName evidence="5">SOCS box domain-containing protein</fullName>
    </recommendedName>
</protein>
<dbReference type="AlphaFoldDB" id="A0A1B0D517"/>
<evidence type="ECO:0000313" key="3">
    <source>
        <dbReference type="EnsemblMetazoa" id="PPAI002574-PA"/>
    </source>
</evidence>
<name>A0A1B0D517_PHLPP</name>
<organism evidence="3 4">
    <name type="scientific">Phlebotomus papatasi</name>
    <name type="common">Sandfly</name>
    <dbReference type="NCBI Taxonomy" id="29031"/>
    <lineage>
        <taxon>Eukaryota</taxon>
        <taxon>Metazoa</taxon>
        <taxon>Ecdysozoa</taxon>
        <taxon>Arthropoda</taxon>
        <taxon>Hexapoda</taxon>
        <taxon>Insecta</taxon>
        <taxon>Pterygota</taxon>
        <taxon>Neoptera</taxon>
        <taxon>Endopterygota</taxon>
        <taxon>Diptera</taxon>
        <taxon>Nematocera</taxon>
        <taxon>Psychodoidea</taxon>
        <taxon>Psychodidae</taxon>
        <taxon>Phlebotomus</taxon>
        <taxon>Phlebotomus</taxon>
    </lineage>
</organism>
<dbReference type="GO" id="GO:0070531">
    <property type="term" value="C:BRCA1-A complex"/>
    <property type="evidence" value="ECO:0007669"/>
    <property type="project" value="TreeGrafter"/>
</dbReference>
<keyword evidence="1" id="KW-0677">Repeat</keyword>
<dbReference type="InterPro" id="IPR002110">
    <property type="entry name" value="Ankyrin_rpt"/>
</dbReference>
<dbReference type="Proteomes" id="UP000092462">
    <property type="component" value="Unassembled WGS sequence"/>
</dbReference>